<evidence type="ECO:0008006" key="6">
    <source>
        <dbReference type="Google" id="ProtNLM"/>
    </source>
</evidence>
<dbReference type="Pfam" id="PF17064">
    <property type="entry name" value="QVR"/>
    <property type="match status" value="1"/>
</dbReference>
<dbReference type="InterPro" id="IPR031424">
    <property type="entry name" value="QVR-like"/>
</dbReference>
<accession>A0AAV2BC17</accession>
<keyword evidence="5" id="KW-1185">Reference proteome</keyword>
<keyword evidence="3" id="KW-1133">Transmembrane helix</keyword>
<dbReference type="GO" id="GO:0030431">
    <property type="term" value="P:sleep"/>
    <property type="evidence" value="ECO:0007669"/>
    <property type="project" value="InterPro"/>
</dbReference>
<keyword evidence="1" id="KW-0732">Signal</keyword>
<evidence type="ECO:0000313" key="4">
    <source>
        <dbReference type="EMBL" id="CAL1293785.1"/>
    </source>
</evidence>
<dbReference type="GO" id="GO:0032222">
    <property type="term" value="P:regulation of synaptic transmission, cholinergic"/>
    <property type="evidence" value="ECO:0007669"/>
    <property type="project" value="InterPro"/>
</dbReference>
<evidence type="ECO:0000256" key="2">
    <source>
        <dbReference type="ARBA" id="ARBA00023180"/>
    </source>
</evidence>
<sequence>MECFLRTLEKKEKRIHFKQIKHDLRTEQINPGSDLLKMNLKDESICSNVLSSIFKRTCLYLVLTIMILNFKGSHSLDCFKCVSVGGDNQPCEDPFHNNYTKDILEAPCWAGRKQRDGVFPATACIKLSGIYEDSGETMIVRGCALDSGTLTIDTEIVRMSHCGGFYFDNRYVSGCLQSCSEDACNRTSSTYSWNWIYFLTFIILMMHVQ</sequence>
<organism evidence="4 5">
    <name type="scientific">Larinioides sclopetarius</name>
    <dbReference type="NCBI Taxonomy" id="280406"/>
    <lineage>
        <taxon>Eukaryota</taxon>
        <taxon>Metazoa</taxon>
        <taxon>Ecdysozoa</taxon>
        <taxon>Arthropoda</taxon>
        <taxon>Chelicerata</taxon>
        <taxon>Arachnida</taxon>
        <taxon>Araneae</taxon>
        <taxon>Araneomorphae</taxon>
        <taxon>Entelegynae</taxon>
        <taxon>Araneoidea</taxon>
        <taxon>Araneidae</taxon>
        <taxon>Larinioides</taxon>
    </lineage>
</organism>
<name>A0AAV2BC17_9ARAC</name>
<keyword evidence="2" id="KW-0325">Glycoprotein</keyword>
<reference evidence="4 5" key="1">
    <citation type="submission" date="2024-04" db="EMBL/GenBank/DDBJ databases">
        <authorList>
            <person name="Rising A."/>
            <person name="Reimegard J."/>
            <person name="Sonavane S."/>
            <person name="Akerstrom W."/>
            <person name="Nylinder S."/>
            <person name="Hedman E."/>
            <person name="Kallberg Y."/>
        </authorList>
    </citation>
    <scope>NUCLEOTIDE SEQUENCE [LARGE SCALE GENOMIC DNA]</scope>
</reference>
<dbReference type="PANTHER" id="PTHR38332">
    <property type="entry name" value="PROTEIN CBG11604"/>
    <property type="match status" value="1"/>
</dbReference>
<dbReference type="PANTHER" id="PTHR38332:SF1">
    <property type="entry name" value="RE49668P"/>
    <property type="match status" value="1"/>
</dbReference>
<evidence type="ECO:0000313" key="5">
    <source>
        <dbReference type="Proteomes" id="UP001497382"/>
    </source>
</evidence>
<gene>
    <name evidence="4" type="ORF">LARSCL_LOCUS18390</name>
</gene>
<evidence type="ECO:0000256" key="1">
    <source>
        <dbReference type="ARBA" id="ARBA00022729"/>
    </source>
</evidence>
<evidence type="ECO:0000256" key="3">
    <source>
        <dbReference type="SAM" id="Phobius"/>
    </source>
</evidence>
<proteinExistence type="predicted"/>
<feature type="transmembrane region" description="Helical" evidence="3">
    <location>
        <begin position="191"/>
        <end position="208"/>
    </location>
</feature>
<keyword evidence="3" id="KW-0472">Membrane</keyword>
<dbReference type="AlphaFoldDB" id="A0AAV2BC17"/>
<protein>
    <recommendedName>
        <fullName evidence="6">Protein quiver</fullName>
    </recommendedName>
</protein>
<keyword evidence="3" id="KW-0812">Transmembrane</keyword>
<dbReference type="EMBL" id="CAXIEN010000334">
    <property type="protein sequence ID" value="CAL1293785.1"/>
    <property type="molecule type" value="Genomic_DNA"/>
</dbReference>
<comment type="caution">
    <text evidence="4">The sequence shown here is derived from an EMBL/GenBank/DDBJ whole genome shotgun (WGS) entry which is preliminary data.</text>
</comment>
<dbReference type="Proteomes" id="UP001497382">
    <property type="component" value="Unassembled WGS sequence"/>
</dbReference>